<comment type="caution">
    <text evidence="2">The sequence shown here is derived from an EMBL/GenBank/DDBJ whole genome shotgun (WGS) entry which is preliminary data.</text>
</comment>
<name>A0A8S1L7U8_9CILI</name>
<evidence type="ECO:0000259" key="1">
    <source>
        <dbReference type="PROSITE" id="PS50042"/>
    </source>
</evidence>
<organism evidence="2 3">
    <name type="scientific">Paramecium sonneborni</name>
    <dbReference type="NCBI Taxonomy" id="65129"/>
    <lineage>
        <taxon>Eukaryota</taxon>
        <taxon>Sar</taxon>
        <taxon>Alveolata</taxon>
        <taxon>Ciliophora</taxon>
        <taxon>Intramacronucleata</taxon>
        <taxon>Oligohymenophorea</taxon>
        <taxon>Peniculida</taxon>
        <taxon>Parameciidae</taxon>
        <taxon>Paramecium</taxon>
    </lineage>
</organism>
<reference evidence="2" key="1">
    <citation type="submission" date="2021-01" db="EMBL/GenBank/DDBJ databases">
        <authorList>
            <consortium name="Genoscope - CEA"/>
            <person name="William W."/>
        </authorList>
    </citation>
    <scope>NUCLEOTIDE SEQUENCE</scope>
</reference>
<evidence type="ECO:0000313" key="3">
    <source>
        <dbReference type="Proteomes" id="UP000692954"/>
    </source>
</evidence>
<dbReference type="EMBL" id="CAJJDN010000017">
    <property type="protein sequence ID" value="CAD8062741.1"/>
    <property type="molecule type" value="Genomic_DNA"/>
</dbReference>
<dbReference type="Proteomes" id="UP000692954">
    <property type="component" value="Unassembled WGS sequence"/>
</dbReference>
<dbReference type="PANTHER" id="PTHR23011:SF28">
    <property type="entry name" value="CYCLIC NUCLEOTIDE-BINDING DOMAIN CONTAINING PROTEIN"/>
    <property type="match status" value="1"/>
</dbReference>
<keyword evidence="3" id="KW-1185">Reference proteome</keyword>
<proteinExistence type="predicted"/>
<dbReference type="OrthoDB" id="299090at2759"/>
<feature type="domain" description="Cyclic nucleotide-binding" evidence="1">
    <location>
        <begin position="172"/>
        <end position="256"/>
    </location>
</feature>
<dbReference type="AlphaFoldDB" id="A0A8S1L7U8"/>
<dbReference type="PROSITE" id="PS50042">
    <property type="entry name" value="CNMP_BINDING_3"/>
    <property type="match status" value="1"/>
</dbReference>
<accession>A0A8S1L7U8</accession>
<dbReference type="InterPro" id="IPR000595">
    <property type="entry name" value="cNMP-bd_dom"/>
</dbReference>
<dbReference type="Pfam" id="PF00027">
    <property type="entry name" value="cNMP_binding"/>
    <property type="match status" value="1"/>
</dbReference>
<sequence>MGNQPQDISKIKQVLQKDYLSRTEQDFLLIIEYMSCFQYFEKIKAKYNADFMKHLCKHLYLKTFGPNQNISVNRTTYIILSGRVLVTQELDATKPKTFTDISDIQQYSQVSEMTFGQSFNEFGLQDVQKSTAMTIRQTDLACLDFKFIIELNSNIKSTENNEKITFLKQLTYIQQFSENEIKYFSYKLEVIKPQKNETIYLEGDEYCDWIYFVFKGEFSLTKRDNSQYEHQLTRLIEGEIFGEETFLNYEKRFFSVKCLCDSAMLFRISNVELEKKVWQRESRNILFLLIGEKWLFRLKRLVELSKQPIDVQEIKSHLSYLEEISSCNLQFQFQENEFNPQNINKNSRLKQGSRLQKNIILPTSLIIQNSQQLNQFFKHQTCKAQNFNKNISFDKTHTNTSTKLADNYPKNNELQPKRRVLQKIISPNIKSTKISSHNNITISTKEQPGMQLENFEKTQNVLNDELINWGGNSSRRNQELKEQFYSAIKSYASHVKYQNLNFIEASSNYSQQLNSEYELLMKKQQENIGNFFELEPRSKTDNQLRKDYFLKQLKKMQKRLQVLQMIAKGYITCKYNQCVNEEGEIVDIIEKASKDDAYEIKDGKKQLKFNFVTSINYKPIEKPKFKDFDQQIVEQEEQIRVISDIVSGKLDPEQAPSVNEEYNKQMSMRKKASEVIQIPTLVKTFSSKLRISSATFKKDLSKNIFSNAIKIRKMT</sequence>
<dbReference type="PANTHER" id="PTHR23011">
    <property type="entry name" value="CYCLIC NUCLEOTIDE-BINDING DOMAIN CONTAINING PROTEIN"/>
    <property type="match status" value="1"/>
</dbReference>
<protein>
    <recommendedName>
        <fullName evidence="1">Cyclic nucleotide-binding domain-containing protein</fullName>
    </recommendedName>
</protein>
<evidence type="ECO:0000313" key="2">
    <source>
        <dbReference type="EMBL" id="CAD8062741.1"/>
    </source>
</evidence>
<dbReference type="CDD" id="cd00038">
    <property type="entry name" value="CAP_ED"/>
    <property type="match status" value="1"/>
</dbReference>
<gene>
    <name evidence="2" type="ORF">PSON_ATCC_30995.1.T0170022</name>
</gene>